<evidence type="ECO:0000313" key="3">
    <source>
        <dbReference type="EMBL" id="KAF8694535.1"/>
    </source>
</evidence>
<dbReference type="GO" id="GO:0005524">
    <property type="term" value="F:ATP binding"/>
    <property type="evidence" value="ECO:0007669"/>
    <property type="project" value="InterPro"/>
</dbReference>
<dbReference type="PROSITE" id="PS50011">
    <property type="entry name" value="PROTEIN_KINASE_DOM"/>
    <property type="match status" value="1"/>
</dbReference>
<dbReference type="AlphaFoldDB" id="A0A8H7LRA5"/>
<sequence length="675" mass="75483">MSQSRTPSRSRISGQLSGSGTIASETPLLRDEFYGRRTQISFTDFGKAFLQIDDSDPLNEAAKNLHEATNIRQLLTICMETICSSTTKRAAIYAALTDLMNAIVDSTQAGFITADAHPLRFSCLTSTRSVSGSKSQRKPDLVGVSNRNVITMDTCNWNKISVVCEYKIASPHACSTQTTPINSRSGTQPLPRFSASQSFTDPGLSLAELPDEHPIKIEMNESDIQLGRYMLEMRSAQPSRAAGYGLQFMKDQVSIWYSDADSTITSAPIPLDSPSFVWTIMHLACASAEEIGYLPYFLDDANRTTTEIVGSRLVILDVIYHITEVISLARAVHGRCTCVLGVLDPSGVELAIKLSWQVATRVSEVNMLQVAHSRNVQGLVDIIASTDLRKLSQGRRSRLPPAIQRALQIEDRVLRVIVLPLCIPLYKVPNLSDFMKACISLLDTIHQLYTRARILHRDVSVNNLMVNKVKPSEGVLIDLDLGHEIPDDGKQCGPTSSHRTGTLPFMALDLLHDESEYPHYHRHDLESFVYVFLWIVGKYDDGVEVNRLLFRSWCEGTWDSIRTDKLSFLEFDPKYSVFSPTPFYDQAPMRELIIQLMDVIRDAHAKHRQYLGRKRLSTVPTTRDSSAGNGYANAPTGRKRQRLVKPPVDVYPEELPDLTYSTIRNLIENALDSIE</sequence>
<reference evidence="3" key="1">
    <citation type="submission" date="2020-09" db="EMBL/GenBank/DDBJ databases">
        <title>Comparative genome analyses of four rice-infecting Rhizoctonia solani isolates reveal extensive enrichment of homogalacturonan modification genes.</title>
        <authorList>
            <person name="Lee D.-Y."/>
            <person name="Jeon J."/>
            <person name="Kim K.-T."/>
            <person name="Cheong K."/>
            <person name="Song H."/>
            <person name="Choi G."/>
            <person name="Ko J."/>
            <person name="Opiyo S.O."/>
            <person name="Zuo S."/>
            <person name="Madhav S."/>
            <person name="Lee Y.-H."/>
            <person name="Wang G.-L."/>
        </authorList>
    </citation>
    <scope>NUCLEOTIDE SEQUENCE</scope>
    <source>
        <strain evidence="3">AG1-IA WGL</strain>
    </source>
</reference>
<dbReference type="PANTHER" id="PTHR38248">
    <property type="entry name" value="FUNK1 6"/>
    <property type="match status" value="1"/>
</dbReference>
<dbReference type="InterPro" id="IPR000719">
    <property type="entry name" value="Prot_kinase_dom"/>
</dbReference>
<dbReference type="Gene3D" id="1.10.510.10">
    <property type="entry name" value="Transferase(Phosphotransferase) domain 1"/>
    <property type="match status" value="1"/>
</dbReference>
<organism evidence="3 4">
    <name type="scientific">Rhizoctonia solani</name>
    <dbReference type="NCBI Taxonomy" id="456999"/>
    <lineage>
        <taxon>Eukaryota</taxon>
        <taxon>Fungi</taxon>
        <taxon>Dikarya</taxon>
        <taxon>Basidiomycota</taxon>
        <taxon>Agaricomycotina</taxon>
        <taxon>Agaricomycetes</taxon>
        <taxon>Cantharellales</taxon>
        <taxon>Ceratobasidiaceae</taxon>
        <taxon>Rhizoctonia</taxon>
    </lineage>
</organism>
<dbReference type="InterPro" id="IPR011009">
    <property type="entry name" value="Kinase-like_dom_sf"/>
</dbReference>
<evidence type="ECO:0000256" key="1">
    <source>
        <dbReference type="SAM" id="MobiDB-lite"/>
    </source>
</evidence>
<dbReference type="InterPro" id="IPR040976">
    <property type="entry name" value="Pkinase_fungal"/>
</dbReference>
<evidence type="ECO:0000259" key="2">
    <source>
        <dbReference type="PROSITE" id="PS50011"/>
    </source>
</evidence>
<dbReference type="OrthoDB" id="5569250at2759"/>
<dbReference type="PROSITE" id="PS00109">
    <property type="entry name" value="PROTEIN_KINASE_TYR"/>
    <property type="match status" value="1"/>
</dbReference>
<name>A0A8H7LRA5_9AGAM</name>
<evidence type="ECO:0000313" key="4">
    <source>
        <dbReference type="Proteomes" id="UP000602905"/>
    </source>
</evidence>
<accession>A0A8H7LRA5</accession>
<dbReference type="PANTHER" id="PTHR38248:SF2">
    <property type="entry name" value="FUNK1 11"/>
    <property type="match status" value="1"/>
</dbReference>
<dbReference type="EMBL" id="JACYCD010000424">
    <property type="protein sequence ID" value="KAF8694535.1"/>
    <property type="molecule type" value="Genomic_DNA"/>
</dbReference>
<gene>
    <name evidence="3" type="ORF">RHS03_08174</name>
</gene>
<dbReference type="Proteomes" id="UP000602905">
    <property type="component" value="Unassembled WGS sequence"/>
</dbReference>
<feature type="non-terminal residue" evidence="3">
    <location>
        <position position="1"/>
    </location>
</feature>
<protein>
    <recommendedName>
        <fullName evidence="2">Protein kinase domain-containing protein</fullName>
    </recommendedName>
</protein>
<feature type="region of interest" description="Disordered" evidence="1">
    <location>
        <begin position="619"/>
        <end position="639"/>
    </location>
</feature>
<dbReference type="Pfam" id="PF17667">
    <property type="entry name" value="Pkinase_fungal"/>
    <property type="match status" value="1"/>
</dbReference>
<comment type="caution">
    <text evidence="3">The sequence shown here is derived from an EMBL/GenBank/DDBJ whole genome shotgun (WGS) entry which is preliminary data.</text>
</comment>
<dbReference type="SUPFAM" id="SSF56112">
    <property type="entry name" value="Protein kinase-like (PK-like)"/>
    <property type="match status" value="1"/>
</dbReference>
<dbReference type="GO" id="GO:0004672">
    <property type="term" value="F:protein kinase activity"/>
    <property type="evidence" value="ECO:0007669"/>
    <property type="project" value="InterPro"/>
</dbReference>
<dbReference type="SMART" id="SM00220">
    <property type="entry name" value="S_TKc"/>
    <property type="match status" value="1"/>
</dbReference>
<feature type="compositionally biased region" description="Polar residues" evidence="1">
    <location>
        <begin position="619"/>
        <end position="628"/>
    </location>
</feature>
<proteinExistence type="predicted"/>
<dbReference type="InterPro" id="IPR008266">
    <property type="entry name" value="Tyr_kinase_AS"/>
</dbReference>
<feature type="domain" description="Protein kinase" evidence="2">
    <location>
        <begin position="322"/>
        <end position="675"/>
    </location>
</feature>